<accession>A0A381WIJ0</accession>
<proteinExistence type="predicted"/>
<protein>
    <submittedName>
        <fullName evidence="1">Uncharacterized protein</fullName>
    </submittedName>
</protein>
<name>A0A381WIJ0_9ZZZZ</name>
<gene>
    <name evidence="1" type="ORF">METZ01_LOCUS105126</name>
</gene>
<dbReference type="EMBL" id="UINC01011906">
    <property type="protein sequence ID" value="SVA52272.1"/>
    <property type="molecule type" value="Genomic_DNA"/>
</dbReference>
<organism evidence="1">
    <name type="scientific">marine metagenome</name>
    <dbReference type="NCBI Taxonomy" id="408172"/>
    <lineage>
        <taxon>unclassified sequences</taxon>
        <taxon>metagenomes</taxon>
        <taxon>ecological metagenomes</taxon>
    </lineage>
</organism>
<sequence length="103" mass="12257">MLKVECYASSQLNERPVAFSLSNSRYKVEEIIDRWYGEGSRYFKIKADDDNIYLLKYDERKDRWEWVFYQNPKMLDALPDSDFGSLQGPGREIEDLDNIHPIN</sequence>
<dbReference type="AlphaFoldDB" id="A0A381WIJ0"/>
<reference evidence="1" key="1">
    <citation type="submission" date="2018-05" db="EMBL/GenBank/DDBJ databases">
        <authorList>
            <person name="Lanie J.A."/>
            <person name="Ng W.-L."/>
            <person name="Kazmierczak K.M."/>
            <person name="Andrzejewski T.M."/>
            <person name="Davidsen T.M."/>
            <person name="Wayne K.J."/>
            <person name="Tettelin H."/>
            <person name="Glass J.I."/>
            <person name="Rusch D."/>
            <person name="Podicherti R."/>
            <person name="Tsui H.-C.T."/>
            <person name="Winkler M.E."/>
        </authorList>
    </citation>
    <scope>NUCLEOTIDE SEQUENCE</scope>
</reference>
<evidence type="ECO:0000313" key="1">
    <source>
        <dbReference type="EMBL" id="SVA52272.1"/>
    </source>
</evidence>